<dbReference type="EMBL" id="JADPUN010000286">
    <property type="protein sequence ID" value="MBF9133693.1"/>
    <property type="molecule type" value="Genomic_DNA"/>
</dbReference>
<gene>
    <name evidence="2" type="ORF">I0C86_32875</name>
</gene>
<evidence type="ECO:0000313" key="2">
    <source>
        <dbReference type="EMBL" id="MBF9133693.1"/>
    </source>
</evidence>
<evidence type="ECO:0000313" key="3">
    <source>
        <dbReference type="Proteomes" id="UP000638560"/>
    </source>
</evidence>
<sequence length="658" mass="69671">MKPRLREDVRFVEFPDGVYIHSDHGAATLAGSQAYAWLSRLAPALTGEYTLDEMTAGLAPDKRAMVEQLVTTLAEQRYVVDAQADEPHGLGIADRETYADEIAFIRYAADSAERRFERLRETPVAVVGRGPLVDALVAAVLHCGFRDIVVQTDGGQVAQVAGRRDAGQSVRVERPADTVRVPSGAGLVLQVSDDRNDLIAMCRACADSDVQLGQVWVRPTEAWLTQVGPPEQTAAESAWRRLTDRPESDETVDVSDETVKVGSDTADGWWTGPVPTVVASQLAMACFARLTGLDALPTGSPGPSPTLTRVDLRTLDTSAHRIRRHPLAASASASPAGLSSGAGRPVDLASVAPVPAATLWERVGVAVDSRTGLIRLLDEGDLGQTPLWLCRATVADPLGTLPSWAPAPEVFGWGGDRVTARLRTLLGALAAYAGLAVPPDSTPWGWDLSTRTVRPAPRWPRPATPYRPPVGVAAGLSWDDAVAAGLRAQCAALAARRHATTPEVGPDVDPADVADARVGRLLRQLSLADEKVRVRELTGILGVATYAFSVEGRPTVVTCDPDPAEALRDGLERVLLAWQAGTAGDPVRPDSAPAWPPAPPAGSGPASVDEPGSGGDVVTRLVTALRSAGRVPVAVPLHHDPEAVRVLPFLVRVVLCDE</sequence>
<name>A0ABS0H5F7_9ACTN</name>
<evidence type="ECO:0000256" key="1">
    <source>
        <dbReference type="SAM" id="MobiDB-lite"/>
    </source>
</evidence>
<dbReference type="Gene3D" id="3.90.930.60">
    <property type="match status" value="1"/>
</dbReference>
<organism evidence="2 3">
    <name type="scientific">Plantactinospora alkalitolerans</name>
    <dbReference type="NCBI Taxonomy" id="2789879"/>
    <lineage>
        <taxon>Bacteria</taxon>
        <taxon>Bacillati</taxon>
        <taxon>Actinomycetota</taxon>
        <taxon>Actinomycetes</taxon>
        <taxon>Micromonosporales</taxon>
        <taxon>Micromonosporaceae</taxon>
        <taxon>Plantactinospora</taxon>
    </lineage>
</organism>
<accession>A0ABS0H5F7</accession>
<protein>
    <recommendedName>
        <fullName evidence="4">YcaO domain-containing protein</fullName>
    </recommendedName>
</protein>
<evidence type="ECO:0008006" key="4">
    <source>
        <dbReference type="Google" id="ProtNLM"/>
    </source>
</evidence>
<dbReference type="Proteomes" id="UP000638560">
    <property type="component" value="Unassembled WGS sequence"/>
</dbReference>
<reference evidence="2 3" key="1">
    <citation type="submission" date="2020-11" db="EMBL/GenBank/DDBJ databases">
        <title>A novel isolate from a Black sea contaminated sediment with potential to produce alkanes: Plantactinospora alkalitolerans sp. nov.</title>
        <authorList>
            <person name="Carro L."/>
            <person name="Veyisoglu A."/>
            <person name="Guven K."/>
            <person name="Schumann P."/>
            <person name="Klenk H.-P."/>
            <person name="Sahin N."/>
        </authorList>
    </citation>
    <scope>NUCLEOTIDE SEQUENCE [LARGE SCALE GENOMIC DNA]</scope>
    <source>
        <strain evidence="2 3">S1510</strain>
    </source>
</reference>
<feature type="region of interest" description="Disordered" evidence="1">
    <location>
        <begin position="584"/>
        <end position="615"/>
    </location>
</feature>
<proteinExistence type="predicted"/>
<comment type="caution">
    <text evidence="2">The sequence shown here is derived from an EMBL/GenBank/DDBJ whole genome shotgun (WGS) entry which is preliminary data.</text>
</comment>
<dbReference type="RefSeq" id="WP_196205199.1">
    <property type="nucleotide sequence ID" value="NZ_JADPUN010000286.1"/>
</dbReference>
<keyword evidence="3" id="KW-1185">Reference proteome</keyword>